<keyword evidence="1" id="KW-0472">Membrane</keyword>
<dbReference type="EMBL" id="CP157743">
    <property type="protein sequence ID" value="XBS21758.1"/>
    <property type="molecule type" value="Genomic_DNA"/>
</dbReference>
<gene>
    <name evidence="3" type="ORF">Q9L42_006435</name>
</gene>
<dbReference type="SUPFAM" id="SSF52821">
    <property type="entry name" value="Rhodanese/Cell cycle control phosphatase"/>
    <property type="match status" value="1"/>
</dbReference>
<evidence type="ECO:0000259" key="2">
    <source>
        <dbReference type="PROSITE" id="PS50206"/>
    </source>
</evidence>
<protein>
    <submittedName>
        <fullName evidence="3">Rhodanese-like domain-containing protein</fullName>
    </submittedName>
</protein>
<dbReference type="KEGG" id="mech:Q9L42_006435"/>
<dbReference type="InterPro" id="IPR036873">
    <property type="entry name" value="Rhodanese-like_dom_sf"/>
</dbReference>
<dbReference type="Gene3D" id="3.40.250.10">
    <property type="entry name" value="Rhodanese-like domain"/>
    <property type="match status" value="1"/>
</dbReference>
<keyword evidence="1" id="KW-0812">Transmembrane</keyword>
<reference evidence="3 4" key="1">
    <citation type="journal article" date="2024" name="Microbiology">
        <title>Methylomarinum rosea sp. nov., a novel halophilic methanotrophic bacterium from the hypersaline Lake Elton.</title>
        <authorList>
            <person name="Suleimanov R.Z."/>
            <person name="Oshkin I.Y."/>
            <person name="Danilova O.V."/>
            <person name="Suzina N.E."/>
            <person name="Dedysh S.N."/>
        </authorList>
    </citation>
    <scope>NUCLEOTIDE SEQUENCE [LARGE SCALE GENOMIC DNA]</scope>
    <source>
        <strain evidence="3 4">Ch1-1</strain>
    </source>
</reference>
<organism evidence="3 4">
    <name type="scientific">Methylomarinum roseum</name>
    <dbReference type="NCBI Taxonomy" id="3067653"/>
    <lineage>
        <taxon>Bacteria</taxon>
        <taxon>Pseudomonadati</taxon>
        <taxon>Pseudomonadota</taxon>
        <taxon>Gammaproteobacteria</taxon>
        <taxon>Methylococcales</taxon>
        <taxon>Methylococcaceae</taxon>
        <taxon>Methylomarinum</taxon>
    </lineage>
</organism>
<dbReference type="InterPro" id="IPR001763">
    <property type="entry name" value="Rhodanese-like_dom"/>
</dbReference>
<feature type="domain" description="Rhodanese" evidence="2">
    <location>
        <begin position="50"/>
        <end position="140"/>
    </location>
</feature>
<name>A0AAU7NXS3_9GAMM</name>
<proteinExistence type="predicted"/>
<dbReference type="SMART" id="SM00450">
    <property type="entry name" value="RHOD"/>
    <property type="match status" value="1"/>
</dbReference>
<accession>A0AAU7NXS3</accession>
<dbReference type="AlphaFoldDB" id="A0AAU7NXS3"/>
<evidence type="ECO:0000313" key="3">
    <source>
        <dbReference type="EMBL" id="XBS21758.1"/>
    </source>
</evidence>
<dbReference type="PANTHER" id="PTHR43031">
    <property type="entry name" value="FAD-DEPENDENT OXIDOREDUCTASE"/>
    <property type="match status" value="1"/>
</dbReference>
<dbReference type="CDD" id="cd00158">
    <property type="entry name" value="RHOD"/>
    <property type="match status" value="1"/>
</dbReference>
<dbReference type="Proteomes" id="UP001225378">
    <property type="component" value="Chromosome"/>
</dbReference>
<dbReference type="RefSeq" id="WP_305909250.1">
    <property type="nucleotide sequence ID" value="NZ_CP157743.1"/>
</dbReference>
<dbReference type="InterPro" id="IPR050229">
    <property type="entry name" value="GlpE_sulfurtransferase"/>
</dbReference>
<dbReference type="PANTHER" id="PTHR43031:SF18">
    <property type="entry name" value="RHODANESE-RELATED SULFURTRANSFERASES"/>
    <property type="match status" value="1"/>
</dbReference>
<evidence type="ECO:0000313" key="4">
    <source>
        <dbReference type="Proteomes" id="UP001225378"/>
    </source>
</evidence>
<dbReference type="Pfam" id="PF00581">
    <property type="entry name" value="Rhodanese"/>
    <property type="match status" value="1"/>
</dbReference>
<keyword evidence="4" id="KW-1185">Reference proteome</keyword>
<evidence type="ECO:0000256" key="1">
    <source>
        <dbReference type="SAM" id="Phobius"/>
    </source>
</evidence>
<sequence length="146" mass="16433">MDQYLEFISNHYLLVLALAAVTFLLIQDFVEHSFNKFTGISPMIAVTKMNSDETKIVDVREPHEFIKGHIEDAINIPLGKFDDQLDTLQPFKNNPIIVVCQSGTRSVPACKTLVKSGFEQVFNITGGMQSWEDNKLPTKSTSKNKN</sequence>
<dbReference type="PROSITE" id="PS50206">
    <property type="entry name" value="RHODANESE_3"/>
    <property type="match status" value="1"/>
</dbReference>
<feature type="transmembrane region" description="Helical" evidence="1">
    <location>
        <begin position="12"/>
        <end position="30"/>
    </location>
</feature>
<keyword evidence="1" id="KW-1133">Transmembrane helix</keyword>